<dbReference type="STRING" id="1601833.SAMN05518684_13312"/>
<dbReference type="GO" id="GO:0046685">
    <property type="term" value="P:response to arsenic-containing substance"/>
    <property type="evidence" value="ECO:0007669"/>
    <property type="project" value="InterPro"/>
</dbReference>
<organism evidence="1 2">
    <name type="scientific">Salipaludibacillus aurantiacus</name>
    <dbReference type="NCBI Taxonomy" id="1601833"/>
    <lineage>
        <taxon>Bacteria</taxon>
        <taxon>Bacillati</taxon>
        <taxon>Bacillota</taxon>
        <taxon>Bacilli</taxon>
        <taxon>Bacillales</taxon>
        <taxon>Bacillaceae</taxon>
    </lineage>
</organism>
<evidence type="ECO:0000313" key="1">
    <source>
        <dbReference type="EMBL" id="SES43303.1"/>
    </source>
</evidence>
<accession>A0A1H9XCC3</accession>
<name>A0A1H9XCC3_9BACI</name>
<reference evidence="2" key="1">
    <citation type="submission" date="2016-10" db="EMBL/GenBank/DDBJ databases">
        <authorList>
            <person name="Varghese N."/>
            <person name="Submissions S."/>
        </authorList>
    </citation>
    <scope>NUCLEOTIDE SEQUENCE [LARGE SCALE GENOMIC DNA]</scope>
    <source>
        <strain evidence="2">S9</strain>
    </source>
</reference>
<dbReference type="EMBL" id="FOGT01000033">
    <property type="protein sequence ID" value="SES43303.1"/>
    <property type="molecule type" value="Genomic_DNA"/>
</dbReference>
<proteinExistence type="predicted"/>
<gene>
    <name evidence="1" type="ORF">SAMN05518684_13312</name>
</gene>
<dbReference type="NCBIfam" id="NF033727">
    <property type="entry name" value="chaperon_ArsD"/>
    <property type="match status" value="1"/>
</dbReference>
<dbReference type="Pfam" id="PF06953">
    <property type="entry name" value="ArsD"/>
    <property type="match status" value="1"/>
</dbReference>
<dbReference type="InterPro" id="IPR010712">
    <property type="entry name" value="Arsenical-R_ArsD"/>
</dbReference>
<dbReference type="RefSeq" id="WP_093056304.1">
    <property type="nucleotide sequence ID" value="NZ_FOGT01000033.1"/>
</dbReference>
<evidence type="ECO:0000313" key="2">
    <source>
        <dbReference type="Proteomes" id="UP000198571"/>
    </source>
</evidence>
<sequence length="118" mass="13422">MAKKIEIFDPALCCPTGVCGPDVDPELTRISRLHLKLVKNGYHVKRYNLAQEPDPFVTHKGVNELLEKEGPDALPAVVVDGKLAFYNRYPTMEEFSEWLGLDKEELQTKEPEKKINLL</sequence>
<protein>
    <submittedName>
        <fullName evidence="1">Arsenical resistance operon trans-acting repressor ArsD</fullName>
    </submittedName>
</protein>
<dbReference type="AlphaFoldDB" id="A0A1H9XCC3"/>
<dbReference type="GO" id="GO:0045892">
    <property type="term" value="P:negative regulation of DNA-templated transcription"/>
    <property type="evidence" value="ECO:0007669"/>
    <property type="project" value="InterPro"/>
</dbReference>
<dbReference type="GO" id="GO:0003677">
    <property type="term" value="F:DNA binding"/>
    <property type="evidence" value="ECO:0007669"/>
    <property type="project" value="InterPro"/>
</dbReference>
<dbReference type="Proteomes" id="UP000198571">
    <property type="component" value="Unassembled WGS sequence"/>
</dbReference>
<dbReference type="Gene3D" id="3.40.30.10">
    <property type="entry name" value="Glutaredoxin"/>
    <property type="match status" value="1"/>
</dbReference>
<dbReference type="OrthoDB" id="9801358at2"/>
<keyword evidence="2" id="KW-1185">Reference proteome</keyword>